<accession>A0A3B0TPU5</accession>
<sequence>MQNSEYFKQSAVLSVVALALLVAGVVVGSMAFPVTSQEQFEIIYALESYTRNLGAAEPAIRLILFLDSIFILAYIGAISFAIIGFASRNLPVAWFAGLGILAVMGLDIWENILIVISLDLVKFGETVSAQTMAQQALISSFKWQISAITLFALSFLLPGKRLAEFLLVWGTRLGLAIAAPLFVFNPFELRPIGSLLILASMSGGFILLAIVMWQNRNQPANEEKTAGE</sequence>
<feature type="transmembrane region" description="Helical" evidence="1">
    <location>
        <begin position="12"/>
        <end position="32"/>
    </location>
</feature>
<proteinExistence type="predicted"/>
<dbReference type="AlphaFoldDB" id="A0A3B0TPU5"/>
<keyword evidence="1" id="KW-1133">Transmembrane helix</keyword>
<feature type="transmembrane region" description="Helical" evidence="1">
    <location>
        <begin position="92"/>
        <end position="116"/>
    </location>
</feature>
<feature type="transmembrane region" description="Helical" evidence="1">
    <location>
        <begin position="136"/>
        <end position="158"/>
    </location>
</feature>
<keyword evidence="1" id="KW-0812">Transmembrane</keyword>
<gene>
    <name evidence="2" type="ORF">MNBD_ALPHA11-40</name>
</gene>
<dbReference type="EMBL" id="UOEQ01000246">
    <property type="protein sequence ID" value="VAW19968.1"/>
    <property type="molecule type" value="Genomic_DNA"/>
</dbReference>
<keyword evidence="1" id="KW-0472">Membrane</keyword>
<evidence type="ECO:0000256" key="1">
    <source>
        <dbReference type="SAM" id="Phobius"/>
    </source>
</evidence>
<feature type="transmembrane region" description="Helical" evidence="1">
    <location>
        <begin position="59"/>
        <end position="85"/>
    </location>
</feature>
<feature type="transmembrane region" description="Helical" evidence="1">
    <location>
        <begin position="195"/>
        <end position="213"/>
    </location>
</feature>
<name>A0A3B0TPU5_9ZZZZ</name>
<feature type="transmembrane region" description="Helical" evidence="1">
    <location>
        <begin position="165"/>
        <end position="183"/>
    </location>
</feature>
<evidence type="ECO:0000313" key="2">
    <source>
        <dbReference type="EMBL" id="VAW19968.1"/>
    </source>
</evidence>
<protein>
    <submittedName>
        <fullName evidence="2">Uncharacterized protein</fullName>
    </submittedName>
</protein>
<reference evidence="2" key="1">
    <citation type="submission" date="2018-06" db="EMBL/GenBank/DDBJ databases">
        <authorList>
            <person name="Zhirakovskaya E."/>
        </authorList>
    </citation>
    <scope>NUCLEOTIDE SEQUENCE</scope>
</reference>
<organism evidence="2">
    <name type="scientific">hydrothermal vent metagenome</name>
    <dbReference type="NCBI Taxonomy" id="652676"/>
    <lineage>
        <taxon>unclassified sequences</taxon>
        <taxon>metagenomes</taxon>
        <taxon>ecological metagenomes</taxon>
    </lineage>
</organism>